<feature type="transmembrane region" description="Helical" evidence="1">
    <location>
        <begin position="125"/>
        <end position="144"/>
    </location>
</feature>
<feature type="transmembrane region" description="Helical" evidence="1">
    <location>
        <begin position="165"/>
        <end position="184"/>
    </location>
</feature>
<evidence type="ECO:0008006" key="4">
    <source>
        <dbReference type="Google" id="ProtNLM"/>
    </source>
</evidence>
<dbReference type="RefSeq" id="WP_141819022.1">
    <property type="nucleotide sequence ID" value="NZ_BAAAIL010000002.1"/>
</dbReference>
<dbReference type="OrthoDB" id="40937at2"/>
<keyword evidence="1" id="KW-0812">Transmembrane</keyword>
<dbReference type="Gene3D" id="1.10.3210.10">
    <property type="entry name" value="Hypothetical protein af1432"/>
    <property type="match status" value="1"/>
</dbReference>
<dbReference type="InterPro" id="IPR052020">
    <property type="entry name" value="Cyclic_di-GMP/3'3'-cGAMP_PDE"/>
</dbReference>
<name>A0A543KQW9_9MICO</name>
<keyword evidence="1" id="KW-1133">Transmembrane helix</keyword>
<dbReference type="Proteomes" id="UP000315133">
    <property type="component" value="Unassembled WGS sequence"/>
</dbReference>
<gene>
    <name evidence="2" type="ORF">FB476_2384</name>
</gene>
<feature type="transmembrane region" description="Helical" evidence="1">
    <location>
        <begin position="56"/>
        <end position="75"/>
    </location>
</feature>
<dbReference type="PANTHER" id="PTHR45228:SF4">
    <property type="entry name" value="LIPOPROTEIN"/>
    <property type="match status" value="1"/>
</dbReference>
<dbReference type="PANTHER" id="PTHR45228">
    <property type="entry name" value="CYCLIC DI-GMP PHOSPHODIESTERASE TM_0186-RELATED"/>
    <property type="match status" value="1"/>
</dbReference>
<sequence>MTLQIAVVALLAMVVGEAWRIAVPGVVRDAPLAQATAVALVVSTGWPSGEGDPNSLLGLLGPLALACLATVGVGVARRRWGSLRHDLARTVSTVVVAGVLARIGPGGARSLLERATTQEGDPAPLMALLLLVVAVVAVGVPVVARAAYEALRERGSLRATVGGHLVRHGPLALATASTAAVMALSLSDLGWPTFVLFLVPMALLQPAVARQRRIREAQRQTLFALSRLTDQAGLTAPGHAVRVARLAVPVAREAGVDDADLPDVEATALLHDVGQVGLWRPIPGGATVEISLRDQRRIAATGAAVLARTAELSRLAPLVADVGVPHHWAVERGDVAMASRVVRVISAYDDLTGTGTRLSGAHSPAEAVERILRATPYEYDPDVVDALIRHLVRTGVLGSTDLGRLRQLLPGSRAAASERAS</sequence>
<evidence type="ECO:0000256" key="1">
    <source>
        <dbReference type="SAM" id="Phobius"/>
    </source>
</evidence>
<evidence type="ECO:0000313" key="3">
    <source>
        <dbReference type="Proteomes" id="UP000315133"/>
    </source>
</evidence>
<dbReference type="InterPro" id="IPR003607">
    <property type="entry name" value="HD/PDEase_dom"/>
</dbReference>
<keyword evidence="1" id="KW-0472">Membrane</keyword>
<dbReference type="EMBL" id="VFPU01000001">
    <property type="protein sequence ID" value="TQM97472.1"/>
    <property type="molecule type" value="Genomic_DNA"/>
</dbReference>
<dbReference type="CDD" id="cd00077">
    <property type="entry name" value="HDc"/>
    <property type="match status" value="1"/>
</dbReference>
<evidence type="ECO:0000313" key="2">
    <source>
        <dbReference type="EMBL" id="TQM97472.1"/>
    </source>
</evidence>
<feature type="transmembrane region" description="Helical" evidence="1">
    <location>
        <begin position="190"/>
        <end position="209"/>
    </location>
</feature>
<keyword evidence="3" id="KW-1185">Reference proteome</keyword>
<protein>
    <recommendedName>
        <fullName evidence="4">HD domain-containing protein</fullName>
    </recommendedName>
</protein>
<dbReference type="AlphaFoldDB" id="A0A543KQW9"/>
<reference evidence="2 3" key="1">
    <citation type="submission" date="2019-06" db="EMBL/GenBank/DDBJ databases">
        <title>Sequencing the genomes of 1000 actinobacteria strains.</title>
        <authorList>
            <person name="Klenk H.-P."/>
        </authorList>
    </citation>
    <scope>NUCLEOTIDE SEQUENCE [LARGE SCALE GENOMIC DNA]</scope>
    <source>
        <strain evidence="2 3">DSM 12362</strain>
    </source>
</reference>
<accession>A0A543KQW9</accession>
<proteinExistence type="predicted"/>
<comment type="caution">
    <text evidence="2">The sequence shown here is derived from an EMBL/GenBank/DDBJ whole genome shotgun (WGS) entry which is preliminary data.</text>
</comment>
<organism evidence="2 3">
    <name type="scientific">Ornithinimicrobium humiphilum</name>
    <dbReference type="NCBI Taxonomy" id="125288"/>
    <lineage>
        <taxon>Bacteria</taxon>
        <taxon>Bacillati</taxon>
        <taxon>Actinomycetota</taxon>
        <taxon>Actinomycetes</taxon>
        <taxon>Micrococcales</taxon>
        <taxon>Ornithinimicrobiaceae</taxon>
        <taxon>Ornithinimicrobium</taxon>
    </lineage>
</organism>
<dbReference type="SUPFAM" id="SSF109604">
    <property type="entry name" value="HD-domain/PDEase-like"/>
    <property type="match status" value="1"/>
</dbReference>
<feature type="transmembrane region" description="Helical" evidence="1">
    <location>
        <begin position="87"/>
        <end position="105"/>
    </location>
</feature>